<dbReference type="EMBL" id="JAHKSW010000027">
    <property type="protein sequence ID" value="KAG7315019.1"/>
    <property type="molecule type" value="Genomic_DNA"/>
</dbReference>
<reference evidence="2 3" key="1">
    <citation type="submission" date="2021-06" db="EMBL/GenBank/DDBJ databases">
        <title>Chromosome-level genome assembly of the red-tail catfish (Hemibagrus wyckioides).</title>
        <authorList>
            <person name="Shao F."/>
        </authorList>
    </citation>
    <scope>NUCLEOTIDE SEQUENCE [LARGE SCALE GENOMIC DNA]</scope>
    <source>
        <strain evidence="2">EC202008001</strain>
        <tissue evidence="2">Blood</tissue>
    </source>
</reference>
<dbReference type="AlphaFoldDB" id="A0A9D3SDN7"/>
<name>A0A9D3SDN7_9TELE</name>
<keyword evidence="3" id="KW-1185">Reference proteome</keyword>
<sequence length="81" mass="8910">MILMVKDCDPPSSEEIELHPGGGYVNLGCPLLGRKTAAVKLRRGAFRGHRRQNRHTCEQNPEGREAPDRTSAHGSEEVSAM</sequence>
<feature type="region of interest" description="Disordered" evidence="1">
    <location>
        <begin position="43"/>
        <end position="81"/>
    </location>
</feature>
<accession>A0A9D3SDN7</accession>
<feature type="compositionally biased region" description="Basic and acidic residues" evidence="1">
    <location>
        <begin position="55"/>
        <end position="81"/>
    </location>
</feature>
<proteinExistence type="predicted"/>
<evidence type="ECO:0000313" key="3">
    <source>
        <dbReference type="Proteomes" id="UP000824219"/>
    </source>
</evidence>
<evidence type="ECO:0000313" key="2">
    <source>
        <dbReference type="EMBL" id="KAG7315019.1"/>
    </source>
</evidence>
<dbReference type="Proteomes" id="UP000824219">
    <property type="component" value="Linkage Group LG27"/>
</dbReference>
<evidence type="ECO:0000256" key="1">
    <source>
        <dbReference type="SAM" id="MobiDB-lite"/>
    </source>
</evidence>
<protein>
    <submittedName>
        <fullName evidence="2">Uncharacterized protein</fullName>
    </submittedName>
</protein>
<feature type="compositionally biased region" description="Basic residues" evidence="1">
    <location>
        <begin position="43"/>
        <end position="54"/>
    </location>
</feature>
<organism evidence="2 3">
    <name type="scientific">Hemibagrus wyckioides</name>
    <dbReference type="NCBI Taxonomy" id="337641"/>
    <lineage>
        <taxon>Eukaryota</taxon>
        <taxon>Metazoa</taxon>
        <taxon>Chordata</taxon>
        <taxon>Craniata</taxon>
        <taxon>Vertebrata</taxon>
        <taxon>Euteleostomi</taxon>
        <taxon>Actinopterygii</taxon>
        <taxon>Neopterygii</taxon>
        <taxon>Teleostei</taxon>
        <taxon>Ostariophysi</taxon>
        <taxon>Siluriformes</taxon>
        <taxon>Bagridae</taxon>
        <taxon>Hemibagrus</taxon>
    </lineage>
</organism>
<comment type="caution">
    <text evidence="2">The sequence shown here is derived from an EMBL/GenBank/DDBJ whole genome shotgun (WGS) entry which is preliminary data.</text>
</comment>
<gene>
    <name evidence="2" type="ORF">KOW79_021107</name>
</gene>